<evidence type="ECO:0000313" key="2">
    <source>
        <dbReference type="EMBL" id="GMA26646.1"/>
    </source>
</evidence>
<keyword evidence="1" id="KW-0472">Membrane</keyword>
<proteinExistence type="predicted"/>
<sequence length="140" mass="14298">MGVVLGLLLGAGLCLVWTAWWAPTPRTRRSDGWAARTQDLLVQAGATGVTPGGLVGASVVVGVVVALAGFVFTRSGTISLAFALLAGGSPRCSSGRAPDDGAWPCARCGPRSWTTWRRACGRGCRCPRPSRSSASAGPSS</sequence>
<name>A0ABQ6I7H4_9MICO</name>
<reference evidence="3" key="1">
    <citation type="journal article" date="2019" name="Int. J. Syst. Evol. Microbiol.">
        <title>The Global Catalogue of Microorganisms (GCM) 10K type strain sequencing project: providing services to taxonomists for standard genome sequencing and annotation.</title>
        <authorList>
            <consortium name="The Broad Institute Genomics Platform"/>
            <consortium name="The Broad Institute Genome Sequencing Center for Infectious Disease"/>
            <person name="Wu L."/>
            <person name="Ma J."/>
        </authorList>
    </citation>
    <scope>NUCLEOTIDE SEQUENCE [LARGE SCALE GENOMIC DNA]</scope>
    <source>
        <strain evidence="3">NBRC 106348</strain>
    </source>
</reference>
<accession>A0ABQ6I7H4</accession>
<organism evidence="2 3">
    <name type="scientific">Luteimicrobium album</name>
    <dbReference type="NCBI Taxonomy" id="1054550"/>
    <lineage>
        <taxon>Bacteria</taxon>
        <taxon>Bacillati</taxon>
        <taxon>Actinomycetota</taxon>
        <taxon>Actinomycetes</taxon>
        <taxon>Micrococcales</taxon>
        <taxon>Luteimicrobium</taxon>
    </lineage>
</organism>
<protein>
    <submittedName>
        <fullName evidence="2">Uncharacterized protein</fullName>
    </submittedName>
</protein>
<keyword evidence="3" id="KW-1185">Reference proteome</keyword>
<keyword evidence="1" id="KW-0812">Transmembrane</keyword>
<gene>
    <name evidence="2" type="ORF">GCM10025864_44050</name>
</gene>
<evidence type="ECO:0000313" key="3">
    <source>
        <dbReference type="Proteomes" id="UP001157091"/>
    </source>
</evidence>
<dbReference type="EMBL" id="BSUK01000001">
    <property type="protein sequence ID" value="GMA26646.1"/>
    <property type="molecule type" value="Genomic_DNA"/>
</dbReference>
<feature type="transmembrane region" description="Helical" evidence="1">
    <location>
        <begin position="54"/>
        <end position="72"/>
    </location>
</feature>
<evidence type="ECO:0000256" key="1">
    <source>
        <dbReference type="SAM" id="Phobius"/>
    </source>
</evidence>
<comment type="caution">
    <text evidence="2">The sequence shown here is derived from an EMBL/GenBank/DDBJ whole genome shotgun (WGS) entry which is preliminary data.</text>
</comment>
<dbReference type="Proteomes" id="UP001157091">
    <property type="component" value="Unassembled WGS sequence"/>
</dbReference>
<keyword evidence="1" id="KW-1133">Transmembrane helix</keyword>